<evidence type="ECO:0000313" key="21">
    <source>
        <dbReference type="EMBL" id="MFC4354576.1"/>
    </source>
</evidence>
<dbReference type="Pfam" id="PF24621">
    <property type="entry name" value="DHQS_C"/>
    <property type="match status" value="1"/>
</dbReference>
<dbReference type="RefSeq" id="WP_378140849.1">
    <property type="nucleotide sequence ID" value="NZ_JBHSEF010000011.1"/>
</dbReference>
<dbReference type="NCBIfam" id="TIGR01357">
    <property type="entry name" value="aroB"/>
    <property type="match status" value="1"/>
</dbReference>
<gene>
    <name evidence="21" type="primary">aroB</name>
    <name evidence="21" type="ORF">ACFO0S_05710</name>
</gene>
<evidence type="ECO:0000256" key="17">
    <source>
        <dbReference type="ARBA" id="ARBA00023285"/>
    </source>
</evidence>
<dbReference type="InterPro" id="IPR030963">
    <property type="entry name" value="DHQ_synth_fam"/>
</dbReference>
<keyword evidence="13" id="KW-0862">Zinc</keyword>
<dbReference type="CDD" id="cd08195">
    <property type="entry name" value="DHQS"/>
    <property type="match status" value="1"/>
</dbReference>
<dbReference type="PIRSF" id="PIRSF001455">
    <property type="entry name" value="DHQ_synth"/>
    <property type="match status" value="1"/>
</dbReference>
<dbReference type="PANTHER" id="PTHR43622:SF7">
    <property type="entry name" value="3-DEHYDROQUINATE SYNTHASE, CHLOROPLASTIC"/>
    <property type="match status" value="1"/>
</dbReference>
<evidence type="ECO:0000256" key="12">
    <source>
        <dbReference type="ARBA" id="ARBA00022741"/>
    </source>
</evidence>
<keyword evidence="9" id="KW-0963">Cytoplasm</keyword>
<comment type="catalytic activity">
    <reaction evidence="1">
        <text>7-phospho-2-dehydro-3-deoxy-D-arabino-heptonate = 3-dehydroquinate + phosphate</text>
        <dbReference type="Rhea" id="RHEA:21968"/>
        <dbReference type="ChEBI" id="CHEBI:32364"/>
        <dbReference type="ChEBI" id="CHEBI:43474"/>
        <dbReference type="ChEBI" id="CHEBI:58394"/>
        <dbReference type="EC" id="4.2.3.4"/>
    </reaction>
</comment>
<evidence type="ECO:0000256" key="15">
    <source>
        <dbReference type="ARBA" id="ARBA00023141"/>
    </source>
</evidence>
<dbReference type="InterPro" id="IPR050071">
    <property type="entry name" value="Dehydroquinate_synthase"/>
</dbReference>
<evidence type="ECO:0000256" key="14">
    <source>
        <dbReference type="ARBA" id="ARBA00023027"/>
    </source>
</evidence>
<evidence type="ECO:0000256" key="18">
    <source>
        <dbReference type="NCBIfam" id="TIGR01357"/>
    </source>
</evidence>
<evidence type="ECO:0000256" key="11">
    <source>
        <dbReference type="ARBA" id="ARBA00022723"/>
    </source>
</evidence>
<evidence type="ECO:0000256" key="3">
    <source>
        <dbReference type="ARBA" id="ARBA00001941"/>
    </source>
</evidence>
<evidence type="ECO:0000256" key="9">
    <source>
        <dbReference type="ARBA" id="ARBA00022490"/>
    </source>
</evidence>
<evidence type="ECO:0000256" key="10">
    <source>
        <dbReference type="ARBA" id="ARBA00022605"/>
    </source>
</evidence>
<dbReference type="InterPro" id="IPR016037">
    <property type="entry name" value="DHQ_synth_AroB"/>
</dbReference>
<evidence type="ECO:0000256" key="2">
    <source>
        <dbReference type="ARBA" id="ARBA00001911"/>
    </source>
</evidence>
<comment type="cofactor">
    <cofactor evidence="3">
        <name>Co(2+)</name>
        <dbReference type="ChEBI" id="CHEBI:48828"/>
    </cofactor>
</comment>
<evidence type="ECO:0000256" key="4">
    <source>
        <dbReference type="ARBA" id="ARBA00004496"/>
    </source>
</evidence>
<evidence type="ECO:0000256" key="7">
    <source>
        <dbReference type="ARBA" id="ARBA00013031"/>
    </source>
</evidence>
<proteinExistence type="inferred from homology"/>
<evidence type="ECO:0000313" key="22">
    <source>
        <dbReference type="Proteomes" id="UP001595733"/>
    </source>
</evidence>
<comment type="pathway">
    <text evidence="5">Metabolic intermediate biosynthesis; chorismate biosynthesis; chorismate from D-erythrose 4-phosphate and phosphoenolpyruvate: step 2/7.</text>
</comment>
<dbReference type="EC" id="4.2.3.4" evidence="7 18"/>
<accession>A0ABV8UTE1</accession>
<keyword evidence="10" id="KW-0028">Amino-acid biosynthesis</keyword>
<dbReference type="PANTHER" id="PTHR43622">
    <property type="entry name" value="3-DEHYDROQUINATE SYNTHASE"/>
    <property type="match status" value="1"/>
</dbReference>
<dbReference type="Gene3D" id="1.20.1090.10">
    <property type="entry name" value="Dehydroquinate synthase-like - alpha domain"/>
    <property type="match status" value="1"/>
</dbReference>
<dbReference type="InterPro" id="IPR056179">
    <property type="entry name" value="DHQS_C"/>
</dbReference>
<keyword evidence="16 21" id="KW-0456">Lyase</keyword>
<name>A0ABV8UTE1_9BACL</name>
<comment type="similarity">
    <text evidence="6">Belongs to the sugar phosphate cyclases superfamily. Dehydroquinate synthase family.</text>
</comment>
<sequence length="355" mass="39427">MELIISTDSATYPVFLANGATSQLNSLVSDRYDSIFVFADETVWHHHADYFNQHAAFDYQVFVLPSGEESKSFIVYEQALTFLLENQASRKSVILAMGGGAVGDLTGFVAASYMRGISFIQLPTTILAHDSAVGGKTGINHPLGKNMVGAFHHPQAVVFDTNYLLTLPTSEVRSGFSELLKHALLSDANWVEELLLKDSLDDLLLLNWELELAKGISVKATIVQKDEFERHERKFLNLGHTYGHAIEGVVGFGRIKHGEAIALGLVVSLLLSNQRKLAKVWTKKLCNYGYPTEFLFATPFSQLLSYIKKDKKNQHGELHFVVLPEIGQPELTIVTEQEVEKAHTLLLALIKEETA</sequence>
<keyword evidence="15" id="KW-0057">Aromatic amino acid biosynthesis</keyword>
<dbReference type="GO" id="GO:0003856">
    <property type="term" value="F:3-dehydroquinate synthase activity"/>
    <property type="evidence" value="ECO:0007669"/>
    <property type="project" value="UniProtKB-EC"/>
</dbReference>
<protein>
    <recommendedName>
        <fullName evidence="8 18">3-dehydroquinate synthase</fullName>
        <ecNumber evidence="7 18">4.2.3.4</ecNumber>
    </recommendedName>
</protein>
<evidence type="ECO:0000256" key="5">
    <source>
        <dbReference type="ARBA" id="ARBA00004661"/>
    </source>
</evidence>
<keyword evidence="12" id="KW-0547">Nucleotide-binding</keyword>
<evidence type="ECO:0000256" key="8">
    <source>
        <dbReference type="ARBA" id="ARBA00017684"/>
    </source>
</evidence>
<comment type="subcellular location">
    <subcellularLocation>
        <location evidence="4">Cytoplasm</location>
    </subcellularLocation>
</comment>
<feature type="domain" description="3-dehydroquinate synthase N-terminal" evidence="19">
    <location>
        <begin position="62"/>
        <end position="173"/>
    </location>
</feature>
<dbReference type="Proteomes" id="UP001595733">
    <property type="component" value="Unassembled WGS sequence"/>
</dbReference>
<keyword evidence="11" id="KW-0479">Metal-binding</keyword>
<comment type="caution">
    <text evidence="21">The sequence shown here is derived from an EMBL/GenBank/DDBJ whole genome shotgun (WGS) entry which is preliminary data.</text>
</comment>
<feature type="domain" description="3-dehydroquinate synthase C-terminal" evidence="20">
    <location>
        <begin position="175"/>
        <end position="313"/>
    </location>
</feature>
<evidence type="ECO:0000259" key="19">
    <source>
        <dbReference type="Pfam" id="PF01761"/>
    </source>
</evidence>
<evidence type="ECO:0000256" key="1">
    <source>
        <dbReference type="ARBA" id="ARBA00001393"/>
    </source>
</evidence>
<keyword evidence="14" id="KW-0520">NAD</keyword>
<evidence type="ECO:0000256" key="13">
    <source>
        <dbReference type="ARBA" id="ARBA00022833"/>
    </source>
</evidence>
<dbReference type="EMBL" id="JBHSEF010000011">
    <property type="protein sequence ID" value="MFC4354576.1"/>
    <property type="molecule type" value="Genomic_DNA"/>
</dbReference>
<evidence type="ECO:0000259" key="20">
    <source>
        <dbReference type="Pfam" id="PF24621"/>
    </source>
</evidence>
<keyword evidence="22" id="KW-1185">Reference proteome</keyword>
<comment type="cofactor">
    <cofactor evidence="2">
        <name>NAD(+)</name>
        <dbReference type="ChEBI" id="CHEBI:57540"/>
    </cofactor>
</comment>
<evidence type="ECO:0000256" key="16">
    <source>
        <dbReference type="ARBA" id="ARBA00023239"/>
    </source>
</evidence>
<dbReference type="Gene3D" id="3.40.50.1970">
    <property type="match status" value="1"/>
</dbReference>
<dbReference type="SUPFAM" id="SSF56796">
    <property type="entry name" value="Dehydroquinate synthase-like"/>
    <property type="match status" value="1"/>
</dbReference>
<reference evidence="22" key="1">
    <citation type="journal article" date="2019" name="Int. J. Syst. Evol. Microbiol.">
        <title>The Global Catalogue of Microorganisms (GCM) 10K type strain sequencing project: providing services to taxonomists for standard genome sequencing and annotation.</title>
        <authorList>
            <consortium name="The Broad Institute Genomics Platform"/>
            <consortium name="The Broad Institute Genome Sequencing Center for Infectious Disease"/>
            <person name="Wu L."/>
            <person name="Ma J."/>
        </authorList>
    </citation>
    <scope>NUCLEOTIDE SEQUENCE [LARGE SCALE GENOMIC DNA]</scope>
    <source>
        <strain evidence="22">CCUG 50353</strain>
    </source>
</reference>
<organism evidence="21 22">
    <name type="scientific">Chryseomicrobium palamuruense</name>
    <dbReference type="NCBI Taxonomy" id="682973"/>
    <lineage>
        <taxon>Bacteria</taxon>
        <taxon>Bacillati</taxon>
        <taxon>Bacillota</taxon>
        <taxon>Bacilli</taxon>
        <taxon>Bacillales</taxon>
        <taxon>Caryophanaceae</taxon>
        <taxon>Chryseomicrobium</taxon>
    </lineage>
</organism>
<evidence type="ECO:0000256" key="6">
    <source>
        <dbReference type="ARBA" id="ARBA00005412"/>
    </source>
</evidence>
<keyword evidence="17" id="KW-0170">Cobalt</keyword>
<dbReference type="InterPro" id="IPR030960">
    <property type="entry name" value="DHQS/DOIS_N"/>
</dbReference>
<dbReference type="Pfam" id="PF01761">
    <property type="entry name" value="DHQ_synthase"/>
    <property type="match status" value="1"/>
</dbReference>